<dbReference type="InterPro" id="IPR050289">
    <property type="entry name" value="TorD/DmsD_chaperones"/>
</dbReference>
<dbReference type="RefSeq" id="WP_167940612.1">
    <property type="nucleotide sequence ID" value="NZ_JAATJA010000001.1"/>
</dbReference>
<dbReference type="InterPro" id="IPR020945">
    <property type="entry name" value="DMSO/NO3_reduct_chaperone"/>
</dbReference>
<evidence type="ECO:0000313" key="3">
    <source>
        <dbReference type="Proteomes" id="UP000580856"/>
    </source>
</evidence>
<organism evidence="2 3">
    <name type="scientific">Desulfobaculum xiamenense</name>
    <dbReference type="NCBI Taxonomy" id="995050"/>
    <lineage>
        <taxon>Bacteria</taxon>
        <taxon>Pseudomonadati</taxon>
        <taxon>Thermodesulfobacteriota</taxon>
        <taxon>Desulfovibrionia</taxon>
        <taxon>Desulfovibrionales</taxon>
        <taxon>Desulfovibrionaceae</taxon>
        <taxon>Desulfobaculum</taxon>
    </lineage>
</organism>
<dbReference type="Gene3D" id="1.10.3480.10">
    <property type="entry name" value="TorD-like"/>
    <property type="match status" value="1"/>
</dbReference>
<sequence>MTTPSTEALTGCALALAFLGRSLYFEPDHDFPAGLDNGLLFRDWPLPATDPDTREGLALIAAFFDAHGTDAAPLVRTDFTQLFLGPVAPLAAWESVWTSSEGLLFDESTQAVREAYAHYGLETPDTRREPDDHIGLELAFLAHALLLAASAQADGNARDAMEHIDAARIFLAKHPARWAASFLHRMAQRAATDYYRGIARLCIGTLNHVSDLLDADWHHA</sequence>
<dbReference type="Pfam" id="PF02613">
    <property type="entry name" value="Nitrate_red_del"/>
    <property type="match status" value="1"/>
</dbReference>
<dbReference type="SUPFAM" id="SSF89155">
    <property type="entry name" value="TorD-like"/>
    <property type="match status" value="1"/>
</dbReference>
<dbReference type="AlphaFoldDB" id="A0A846QKA6"/>
<dbReference type="Proteomes" id="UP000580856">
    <property type="component" value="Unassembled WGS sequence"/>
</dbReference>
<dbReference type="PANTHER" id="PTHR34227:SF13">
    <property type="entry name" value="TAT PROOFREADING CHAPERONE DMSD-RELATED"/>
    <property type="match status" value="1"/>
</dbReference>
<evidence type="ECO:0000256" key="1">
    <source>
        <dbReference type="ARBA" id="ARBA00023186"/>
    </source>
</evidence>
<protein>
    <submittedName>
        <fullName evidence="2">TorA maturation chaperone TorD</fullName>
    </submittedName>
</protein>
<dbReference type="InterPro" id="IPR036411">
    <property type="entry name" value="TorD-like_sf"/>
</dbReference>
<accession>A0A846QKA6</accession>
<name>A0A846QKA6_9BACT</name>
<comment type="caution">
    <text evidence="2">The sequence shown here is derived from an EMBL/GenBank/DDBJ whole genome shotgun (WGS) entry which is preliminary data.</text>
</comment>
<gene>
    <name evidence="2" type="ORF">GGQ74_001207</name>
</gene>
<proteinExistence type="predicted"/>
<keyword evidence="1" id="KW-0143">Chaperone</keyword>
<dbReference type="EMBL" id="JAATJA010000001">
    <property type="protein sequence ID" value="NJB67567.1"/>
    <property type="molecule type" value="Genomic_DNA"/>
</dbReference>
<evidence type="ECO:0000313" key="2">
    <source>
        <dbReference type="EMBL" id="NJB67567.1"/>
    </source>
</evidence>
<reference evidence="2 3" key="1">
    <citation type="submission" date="2020-03" db="EMBL/GenBank/DDBJ databases">
        <title>Genomic Encyclopedia of Type Strains, Phase IV (KMG-IV): sequencing the most valuable type-strain genomes for metagenomic binning, comparative biology and taxonomic classification.</title>
        <authorList>
            <person name="Goeker M."/>
        </authorList>
    </citation>
    <scope>NUCLEOTIDE SEQUENCE [LARGE SCALE GENOMIC DNA]</scope>
    <source>
        <strain evidence="2 3">DSM 24233</strain>
    </source>
</reference>
<dbReference type="PANTHER" id="PTHR34227">
    <property type="entry name" value="CHAPERONE PROTEIN YCDY"/>
    <property type="match status" value="1"/>
</dbReference>
<keyword evidence="3" id="KW-1185">Reference proteome</keyword>